<evidence type="ECO:0000256" key="2">
    <source>
        <dbReference type="ARBA" id="ARBA00004173"/>
    </source>
</evidence>
<dbReference type="GO" id="GO:0003690">
    <property type="term" value="F:double-stranded DNA binding"/>
    <property type="evidence" value="ECO:0007669"/>
    <property type="project" value="UniProtKB-ARBA"/>
</dbReference>
<keyword evidence="5" id="KW-0507">mRNA processing</keyword>
<keyword evidence="11" id="KW-0804">Transcription</keyword>
<evidence type="ECO:0000256" key="11">
    <source>
        <dbReference type="ARBA" id="ARBA00023163"/>
    </source>
</evidence>
<reference evidence="17 18" key="1">
    <citation type="submission" date="2024-05" db="EMBL/GenBank/DDBJ databases">
        <authorList>
            <person name="Wallberg A."/>
        </authorList>
    </citation>
    <scope>NUCLEOTIDE SEQUENCE [LARGE SCALE GENOMIC DNA]</scope>
</reference>
<dbReference type="Pfam" id="PF00076">
    <property type="entry name" value="RRM_1"/>
    <property type="match status" value="2"/>
</dbReference>
<evidence type="ECO:0000256" key="14">
    <source>
        <dbReference type="PROSITE-ProRule" id="PRU00176"/>
    </source>
</evidence>
<dbReference type="GO" id="GO:0010468">
    <property type="term" value="P:regulation of gene expression"/>
    <property type="evidence" value="ECO:0007669"/>
    <property type="project" value="TreeGrafter"/>
</dbReference>
<dbReference type="PROSITE" id="PS50102">
    <property type="entry name" value="RRM"/>
    <property type="match status" value="2"/>
</dbReference>
<dbReference type="FunFam" id="3.30.70.330:FF:000107">
    <property type="entry name" value="TAR DNA-binding protein 43"/>
    <property type="match status" value="1"/>
</dbReference>
<comment type="caution">
    <text evidence="17">The sequence shown here is derived from an EMBL/GenBank/DDBJ whole genome shotgun (WGS) entry which is preliminary data.</text>
</comment>
<keyword evidence="8" id="KW-0805">Transcription regulation</keyword>
<feature type="region of interest" description="Disordered" evidence="15">
    <location>
        <begin position="257"/>
        <end position="298"/>
    </location>
</feature>
<dbReference type="AlphaFoldDB" id="A0AAV2QYP4"/>
<feature type="compositionally biased region" description="Low complexity" evidence="15">
    <location>
        <begin position="283"/>
        <end position="298"/>
    </location>
</feature>
<dbReference type="GO" id="GO:0000785">
    <property type="term" value="C:chromatin"/>
    <property type="evidence" value="ECO:0007669"/>
    <property type="project" value="TreeGrafter"/>
</dbReference>
<feature type="region of interest" description="Disordered" evidence="15">
    <location>
        <begin position="396"/>
        <end position="442"/>
    </location>
</feature>
<keyword evidence="13" id="KW-0539">Nucleus</keyword>
<dbReference type="InterPro" id="IPR012677">
    <property type="entry name" value="Nucleotide-bd_a/b_plait_sf"/>
</dbReference>
<evidence type="ECO:0000256" key="1">
    <source>
        <dbReference type="ARBA" id="ARBA00004123"/>
    </source>
</evidence>
<dbReference type="FunFam" id="3.30.70.330:FF:000098">
    <property type="entry name" value="TAR DNA-binding protein 43"/>
    <property type="match status" value="1"/>
</dbReference>
<dbReference type="GO" id="GO:0003723">
    <property type="term" value="F:RNA binding"/>
    <property type="evidence" value="ECO:0007669"/>
    <property type="project" value="UniProtKB-UniRule"/>
</dbReference>
<evidence type="ECO:0000313" key="18">
    <source>
        <dbReference type="Proteomes" id="UP001497623"/>
    </source>
</evidence>
<dbReference type="SUPFAM" id="SSF54928">
    <property type="entry name" value="RNA-binding domain, RBD"/>
    <property type="match status" value="2"/>
</dbReference>
<evidence type="ECO:0000256" key="4">
    <source>
        <dbReference type="ARBA" id="ARBA00022491"/>
    </source>
</evidence>
<keyword evidence="7 14" id="KW-0694">RNA-binding</keyword>
<dbReference type="CDD" id="cd12322">
    <property type="entry name" value="RRM2_TDP43"/>
    <property type="match status" value="1"/>
</dbReference>
<feature type="compositionally biased region" description="Gly residues" evidence="15">
    <location>
        <begin position="409"/>
        <end position="442"/>
    </location>
</feature>
<protein>
    <recommendedName>
        <fullName evidence="3">TAR DNA-binding protein 43</fullName>
    </recommendedName>
</protein>
<evidence type="ECO:0000256" key="6">
    <source>
        <dbReference type="ARBA" id="ARBA00022737"/>
    </source>
</evidence>
<evidence type="ECO:0000256" key="3">
    <source>
        <dbReference type="ARBA" id="ARBA00018889"/>
    </source>
</evidence>
<proteinExistence type="predicted"/>
<evidence type="ECO:0000256" key="8">
    <source>
        <dbReference type="ARBA" id="ARBA00023015"/>
    </source>
</evidence>
<evidence type="ECO:0000256" key="10">
    <source>
        <dbReference type="ARBA" id="ARBA00023128"/>
    </source>
</evidence>
<dbReference type="PANTHER" id="PTHR48033">
    <property type="entry name" value="RNA-BINDING (RRM/RBD/RNP MOTIFS) FAMILY PROTEIN"/>
    <property type="match status" value="1"/>
</dbReference>
<organism evidence="17 18">
    <name type="scientific">Meganyctiphanes norvegica</name>
    <name type="common">Northern krill</name>
    <name type="synonym">Thysanopoda norvegica</name>
    <dbReference type="NCBI Taxonomy" id="48144"/>
    <lineage>
        <taxon>Eukaryota</taxon>
        <taxon>Metazoa</taxon>
        <taxon>Ecdysozoa</taxon>
        <taxon>Arthropoda</taxon>
        <taxon>Crustacea</taxon>
        <taxon>Multicrustacea</taxon>
        <taxon>Malacostraca</taxon>
        <taxon>Eumalacostraca</taxon>
        <taxon>Eucarida</taxon>
        <taxon>Euphausiacea</taxon>
        <taxon>Euphausiidae</taxon>
        <taxon>Meganyctiphanes</taxon>
    </lineage>
</organism>
<feature type="compositionally biased region" description="Gly residues" evidence="15">
    <location>
        <begin position="316"/>
        <end position="333"/>
    </location>
</feature>
<dbReference type="InterPro" id="IPR000504">
    <property type="entry name" value="RRM_dom"/>
</dbReference>
<dbReference type="Pfam" id="PF18694">
    <property type="entry name" value="TDP-43_N"/>
    <property type="match status" value="1"/>
</dbReference>
<keyword evidence="10" id="KW-0496">Mitochondrion</keyword>
<dbReference type="CDD" id="cd19609">
    <property type="entry name" value="NTD_TDP-43"/>
    <property type="match status" value="1"/>
</dbReference>
<dbReference type="CDD" id="cd12321">
    <property type="entry name" value="RRM1_TDP43"/>
    <property type="match status" value="1"/>
</dbReference>
<dbReference type="InterPro" id="IPR035979">
    <property type="entry name" value="RBD_domain_sf"/>
</dbReference>
<gene>
    <name evidence="17" type="ORF">MNOR_LOCUS18740</name>
</gene>
<evidence type="ECO:0000256" key="5">
    <source>
        <dbReference type="ARBA" id="ARBA00022664"/>
    </source>
</evidence>
<dbReference type="GO" id="GO:0006397">
    <property type="term" value="P:mRNA processing"/>
    <property type="evidence" value="ECO:0007669"/>
    <property type="project" value="UniProtKB-KW"/>
</dbReference>
<dbReference type="InterPro" id="IPR041105">
    <property type="entry name" value="TDP-43_N"/>
</dbReference>
<evidence type="ECO:0000259" key="16">
    <source>
        <dbReference type="PROSITE" id="PS50102"/>
    </source>
</evidence>
<dbReference type="GO" id="GO:0005654">
    <property type="term" value="C:nucleoplasm"/>
    <property type="evidence" value="ECO:0007669"/>
    <property type="project" value="TreeGrafter"/>
</dbReference>
<feature type="domain" description="RRM" evidence="16">
    <location>
        <begin position="192"/>
        <end position="263"/>
    </location>
</feature>
<dbReference type="Proteomes" id="UP001497623">
    <property type="component" value="Unassembled WGS sequence"/>
</dbReference>
<dbReference type="PANTHER" id="PTHR48033:SF9">
    <property type="entry name" value="TAR DNA-BINDING PROTEIN 43"/>
    <property type="match status" value="1"/>
</dbReference>
<keyword evidence="9" id="KW-0238">DNA-binding</keyword>
<evidence type="ECO:0000256" key="13">
    <source>
        <dbReference type="ARBA" id="ARBA00023242"/>
    </source>
</evidence>
<name>A0AAV2QYP4_MEGNR</name>
<feature type="region of interest" description="Disordered" evidence="15">
    <location>
        <begin position="313"/>
        <end position="382"/>
    </location>
</feature>
<dbReference type="EMBL" id="CAXKWB010013569">
    <property type="protein sequence ID" value="CAL4108201.1"/>
    <property type="molecule type" value="Genomic_DNA"/>
</dbReference>
<keyword evidence="12" id="KW-0508">mRNA splicing</keyword>
<comment type="subcellular location">
    <subcellularLocation>
        <location evidence="2">Mitochondrion</location>
    </subcellularLocation>
    <subcellularLocation>
        <location evidence="1">Nucleus</location>
    </subcellularLocation>
</comment>
<evidence type="ECO:0000256" key="15">
    <source>
        <dbReference type="SAM" id="MobiDB-lite"/>
    </source>
</evidence>
<dbReference type="Gene3D" id="3.30.70.330">
    <property type="match status" value="2"/>
</dbReference>
<sequence length="442" mass="46543">MSYFVQVTGDENEEPIEIPTESDGTLLLSSVEAQFPGATGLKYRHPASRGLRGVRLHEGCLHPPDEGWKFVFVCSFPKENKRKSDDTLENSMSKTQRMEKKLQCSDLVVLGLPWTTTEKELRAYFSTFGELLMAQVKKDPKTGKSKGFGFIKFADYETQLRVLGQRHMVDGRHCDVRIPNSHGEAGTRQFNGKVFIGRLTEDISHEDLRTYFGKYGEITDVYIPKPFRGFAFITFLSPEVAQALCDEDHIVKGTSVHISNATPKGSNQQNQGRGGPGGGQGGPDNWNQQGPGGQNMNPLNMLAALTQASWGLLGNMQGGGGPNGGGGQSGGGPRFNQQGGNTGNFNQAGSGPRDNSNFGGGPAHARSPPSSQSTGASNYGGTGGSYGGSGSTGYGGSGSYEGSSSGYAGNTGYGNTGYGNTGWGSSSGSGGGAGAYNHGSGW</sequence>
<dbReference type="GO" id="GO:0008380">
    <property type="term" value="P:RNA splicing"/>
    <property type="evidence" value="ECO:0007669"/>
    <property type="project" value="UniProtKB-KW"/>
</dbReference>
<feature type="compositionally biased region" description="Low complexity" evidence="15">
    <location>
        <begin position="336"/>
        <end position="349"/>
    </location>
</feature>
<evidence type="ECO:0000313" key="17">
    <source>
        <dbReference type="EMBL" id="CAL4108201.1"/>
    </source>
</evidence>
<dbReference type="GO" id="GO:0005739">
    <property type="term" value="C:mitochondrion"/>
    <property type="evidence" value="ECO:0007669"/>
    <property type="project" value="UniProtKB-SubCell"/>
</dbReference>
<feature type="domain" description="RRM" evidence="16">
    <location>
        <begin position="105"/>
        <end position="181"/>
    </location>
</feature>
<dbReference type="SMART" id="SM00360">
    <property type="entry name" value="RRM"/>
    <property type="match status" value="2"/>
</dbReference>
<keyword evidence="4" id="KW-0678">Repressor</keyword>
<evidence type="ECO:0000256" key="7">
    <source>
        <dbReference type="ARBA" id="ARBA00022884"/>
    </source>
</evidence>
<keyword evidence="6" id="KW-0677">Repeat</keyword>
<accession>A0AAV2QYP4</accession>
<feature type="compositionally biased region" description="Gly residues" evidence="15">
    <location>
        <begin position="272"/>
        <end position="282"/>
    </location>
</feature>
<evidence type="ECO:0000256" key="9">
    <source>
        <dbReference type="ARBA" id="ARBA00023125"/>
    </source>
</evidence>
<evidence type="ECO:0000256" key="12">
    <source>
        <dbReference type="ARBA" id="ARBA00023187"/>
    </source>
</evidence>
<keyword evidence="18" id="KW-1185">Reference proteome</keyword>